<feature type="domain" description="HTH cro/C1-type" evidence="1">
    <location>
        <begin position="6"/>
        <end position="74"/>
    </location>
</feature>
<sequence length="99" mass="11133">MALEWRLRQVMAERGIWTGAELIRLMEEKAGYSLSAPSISLLLSNAPKQVKADTMDALCTALDCNPSDLWRHKPTFVNHRQDTTTIVKSKVANDRLPPI</sequence>
<evidence type="ECO:0000313" key="2">
    <source>
        <dbReference type="EMBL" id="MFD2663631.1"/>
    </source>
</evidence>
<dbReference type="Proteomes" id="UP001597493">
    <property type="component" value="Unassembled WGS sequence"/>
</dbReference>
<proteinExistence type="predicted"/>
<dbReference type="RefSeq" id="WP_379280036.1">
    <property type="nucleotide sequence ID" value="NZ_JBHUGT010000011.1"/>
</dbReference>
<dbReference type="SUPFAM" id="SSF47413">
    <property type="entry name" value="lambda repressor-like DNA-binding domains"/>
    <property type="match status" value="1"/>
</dbReference>
<organism evidence="2 3">
    <name type="scientific">Paenibacillus thailandensis</name>
    <dbReference type="NCBI Taxonomy" id="393250"/>
    <lineage>
        <taxon>Bacteria</taxon>
        <taxon>Bacillati</taxon>
        <taxon>Bacillota</taxon>
        <taxon>Bacilli</taxon>
        <taxon>Bacillales</taxon>
        <taxon>Paenibacillaceae</taxon>
        <taxon>Paenibacillus</taxon>
    </lineage>
</organism>
<dbReference type="Pfam" id="PF13443">
    <property type="entry name" value="HTH_26"/>
    <property type="match status" value="1"/>
</dbReference>
<dbReference type="InterPro" id="IPR010982">
    <property type="entry name" value="Lambda_DNA-bd_dom_sf"/>
</dbReference>
<dbReference type="EMBL" id="JBHUMY010000043">
    <property type="protein sequence ID" value="MFD2663631.1"/>
    <property type="molecule type" value="Genomic_DNA"/>
</dbReference>
<evidence type="ECO:0000313" key="3">
    <source>
        <dbReference type="Proteomes" id="UP001597493"/>
    </source>
</evidence>
<dbReference type="InterPro" id="IPR001387">
    <property type="entry name" value="Cro/C1-type_HTH"/>
</dbReference>
<keyword evidence="3" id="KW-1185">Reference proteome</keyword>
<accession>A0ABW5R575</accession>
<protein>
    <submittedName>
        <fullName evidence="2">Helix-turn-helix domain-containing protein</fullName>
    </submittedName>
</protein>
<name>A0ABW5R575_9BACL</name>
<reference evidence="3" key="1">
    <citation type="journal article" date="2019" name="Int. J. Syst. Evol. Microbiol.">
        <title>The Global Catalogue of Microorganisms (GCM) 10K type strain sequencing project: providing services to taxonomists for standard genome sequencing and annotation.</title>
        <authorList>
            <consortium name="The Broad Institute Genomics Platform"/>
            <consortium name="The Broad Institute Genome Sequencing Center for Infectious Disease"/>
            <person name="Wu L."/>
            <person name="Ma J."/>
        </authorList>
    </citation>
    <scope>NUCLEOTIDE SEQUENCE [LARGE SCALE GENOMIC DNA]</scope>
    <source>
        <strain evidence="3">TISTR 1827</strain>
    </source>
</reference>
<comment type="caution">
    <text evidence="2">The sequence shown here is derived from an EMBL/GenBank/DDBJ whole genome shotgun (WGS) entry which is preliminary data.</text>
</comment>
<evidence type="ECO:0000259" key="1">
    <source>
        <dbReference type="Pfam" id="PF13443"/>
    </source>
</evidence>
<gene>
    <name evidence="2" type="ORF">ACFSW5_25655</name>
</gene>